<dbReference type="GO" id="GO:0016491">
    <property type="term" value="F:oxidoreductase activity"/>
    <property type="evidence" value="ECO:0007669"/>
    <property type="project" value="InterPro"/>
</dbReference>
<dbReference type="InterPro" id="IPR036249">
    <property type="entry name" value="Thioredoxin-like_sf"/>
</dbReference>
<dbReference type="Pfam" id="PF00578">
    <property type="entry name" value="AhpC-TSA"/>
    <property type="match status" value="1"/>
</dbReference>
<gene>
    <name evidence="3" type="ORF">ALOHA_HF4000009G21ctg1g31</name>
</gene>
<accession>B3T1D6</accession>
<evidence type="ECO:0000259" key="2">
    <source>
        <dbReference type="Pfam" id="PF00578"/>
    </source>
</evidence>
<dbReference type="GO" id="GO:0016209">
    <property type="term" value="F:antioxidant activity"/>
    <property type="evidence" value="ECO:0007669"/>
    <property type="project" value="InterPro"/>
</dbReference>
<proteinExistence type="predicted"/>
<dbReference type="EMBL" id="EU016574">
    <property type="protein sequence ID" value="ABZ06395.1"/>
    <property type="molecule type" value="Genomic_DNA"/>
</dbReference>
<dbReference type="InterPro" id="IPR000866">
    <property type="entry name" value="AhpC/TSA"/>
</dbReference>
<organism evidence="3">
    <name type="scientific">uncultured marine microorganism HF4000_009G21</name>
    <dbReference type="NCBI Taxonomy" id="455515"/>
    <lineage>
        <taxon>unclassified sequences</taxon>
        <taxon>environmental samples</taxon>
    </lineage>
</organism>
<sequence>MTVFTGKIGPHGVQKALVDEAPAALTRLRCPSYGFDTHLFQPEEIMSQFANRSSRVLLSALFAVVTLTGQIAAALEVGDKAPNFSLQASDGMTYSMSQFLGEKPVVIAFFPKAFTGG</sequence>
<feature type="domain" description="Alkyl hydroperoxide reductase subunit C/ Thiol specific antioxidant" evidence="2">
    <location>
        <begin position="77"/>
        <end position="116"/>
    </location>
</feature>
<keyword evidence="1" id="KW-1133">Transmembrane helix</keyword>
<keyword evidence="1" id="KW-0472">Membrane</keyword>
<keyword evidence="1" id="KW-0812">Transmembrane</keyword>
<dbReference type="Gene3D" id="3.40.30.10">
    <property type="entry name" value="Glutaredoxin"/>
    <property type="match status" value="1"/>
</dbReference>
<name>B3T1D6_9ZZZZ</name>
<feature type="transmembrane region" description="Helical" evidence="1">
    <location>
        <begin position="56"/>
        <end position="75"/>
    </location>
</feature>
<dbReference type="AlphaFoldDB" id="B3T1D6"/>
<reference evidence="3" key="1">
    <citation type="journal article" date="2008" name="ISME J.">
        <title>Genomic patterns of recombination, clonal divergence and environment in marine microbial populations.</title>
        <authorList>
            <person name="Konstantinidis K.T."/>
            <person name="Delong E.F."/>
        </authorList>
    </citation>
    <scope>NUCLEOTIDE SEQUENCE</scope>
</reference>
<evidence type="ECO:0000313" key="3">
    <source>
        <dbReference type="EMBL" id="ABZ06395.1"/>
    </source>
</evidence>
<evidence type="ECO:0000256" key="1">
    <source>
        <dbReference type="SAM" id="Phobius"/>
    </source>
</evidence>
<dbReference type="SUPFAM" id="SSF52833">
    <property type="entry name" value="Thioredoxin-like"/>
    <property type="match status" value="1"/>
</dbReference>
<protein>
    <recommendedName>
        <fullName evidence="2">Alkyl hydroperoxide reductase subunit C/ Thiol specific antioxidant domain-containing protein</fullName>
    </recommendedName>
</protein>